<evidence type="ECO:0000256" key="5">
    <source>
        <dbReference type="ARBA" id="ARBA00023136"/>
    </source>
</evidence>
<evidence type="ECO:0000256" key="6">
    <source>
        <dbReference type="SAM" id="Phobius"/>
    </source>
</evidence>
<dbReference type="Gene3D" id="1.20.1740.10">
    <property type="entry name" value="Amino acid/polyamine transporter I"/>
    <property type="match status" value="1"/>
</dbReference>
<comment type="caution">
    <text evidence="7">The sequence shown here is derived from an EMBL/GenBank/DDBJ whole genome shotgun (WGS) entry which is preliminary data.</text>
</comment>
<proteinExistence type="predicted"/>
<dbReference type="AlphaFoldDB" id="A0A2S6GPI5"/>
<feature type="transmembrane region" description="Helical" evidence="6">
    <location>
        <begin position="411"/>
        <end position="431"/>
    </location>
</feature>
<dbReference type="EMBL" id="PTIX01000008">
    <property type="protein sequence ID" value="PPK67165.1"/>
    <property type="molecule type" value="Genomic_DNA"/>
</dbReference>
<organism evidence="7 8">
    <name type="scientific">Actinokineospora auranticolor</name>
    <dbReference type="NCBI Taxonomy" id="155976"/>
    <lineage>
        <taxon>Bacteria</taxon>
        <taxon>Bacillati</taxon>
        <taxon>Actinomycetota</taxon>
        <taxon>Actinomycetes</taxon>
        <taxon>Pseudonocardiales</taxon>
        <taxon>Pseudonocardiaceae</taxon>
        <taxon>Actinokineospora</taxon>
    </lineage>
</organism>
<keyword evidence="4 6" id="KW-1133">Transmembrane helix</keyword>
<feature type="transmembrane region" description="Helical" evidence="6">
    <location>
        <begin position="364"/>
        <end position="391"/>
    </location>
</feature>
<keyword evidence="8" id="KW-1185">Reference proteome</keyword>
<sequence length="489" mass="50583">MPTSAAQTLAGQRVSTAGVVFFTASAATPLTVCAAIVTTGFAATGKLGLPIAFVVIAAVLAVFSVGYVAMARRVPNAGAFYTYISVGLGRPAGVGASWVAMLAYNTLQVGLYGAFGPVLQPLLQRWFGWDVPWWVLSLAAWVVVGVLGLRRIRNSARVLLVLLAAEIAVLLMYAFANLANPAPAGLGIDGLAFGDLLGDAFGPLLGLAVLGYVGFEQSAVFSEQASTGAVRRATVICIVGLGALYTFSSWTTIQAAGAADVVAMAGNSPEGLLFTLAEQNLGPWAADIGRALLVTSLLAAMISFHATCARYTFALGRDGVLPGALGRTTPRTGQPGPASILQSSLGLVTIIVYAIGGWDPFVNLFYVAGTAGALGVLILLSGTAFATVFFLRRDDEEETRPIHRVAPPIAALAVTAILALVVINFSLLLGFGPDTPLRWIIPVVFAGVAVAGTLYGFVLRGTRPHIYRAIGQGAARPASTSAPRPVGVR</sequence>
<feature type="transmembrane region" description="Helical" evidence="6">
    <location>
        <begin position="20"/>
        <end position="43"/>
    </location>
</feature>
<keyword evidence="2" id="KW-1003">Cell membrane</keyword>
<feature type="transmembrane region" description="Helical" evidence="6">
    <location>
        <begin position="437"/>
        <end position="458"/>
    </location>
</feature>
<dbReference type="GO" id="GO:0022857">
    <property type="term" value="F:transmembrane transporter activity"/>
    <property type="evidence" value="ECO:0007669"/>
    <property type="project" value="InterPro"/>
</dbReference>
<dbReference type="OrthoDB" id="137613at2"/>
<evidence type="ECO:0000256" key="2">
    <source>
        <dbReference type="ARBA" id="ARBA00022475"/>
    </source>
</evidence>
<feature type="transmembrane region" description="Helical" evidence="6">
    <location>
        <begin position="131"/>
        <end position="149"/>
    </location>
</feature>
<accession>A0A2S6GPI5</accession>
<feature type="transmembrane region" description="Helical" evidence="6">
    <location>
        <begin position="340"/>
        <end position="358"/>
    </location>
</feature>
<dbReference type="PANTHER" id="PTHR42770">
    <property type="entry name" value="AMINO ACID TRANSPORTER-RELATED"/>
    <property type="match status" value="1"/>
</dbReference>
<feature type="transmembrane region" description="Helical" evidence="6">
    <location>
        <begin position="156"/>
        <end position="176"/>
    </location>
</feature>
<evidence type="ECO:0000256" key="4">
    <source>
        <dbReference type="ARBA" id="ARBA00022989"/>
    </source>
</evidence>
<name>A0A2S6GPI5_9PSEU</name>
<comment type="subcellular location">
    <subcellularLocation>
        <location evidence="1">Cell membrane</location>
        <topology evidence="1">Multi-pass membrane protein</topology>
    </subcellularLocation>
</comment>
<dbReference type="Proteomes" id="UP000239203">
    <property type="component" value="Unassembled WGS sequence"/>
</dbReference>
<dbReference type="RefSeq" id="WP_104479913.1">
    <property type="nucleotide sequence ID" value="NZ_CP154825.1"/>
</dbReference>
<dbReference type="PANTHER" id="PTHR42770:SF16">
    <property type="entry name" value="AMINO ACID PERMEASE"/>
    <property type="match status" value="1"/>
</dbReference>
<dbReference type="InterPro" id="IPR050367">
    <property type="entry name" value="APC_superfamily"/>
</dbReference>
<gene>
    <name evidence="7" type="ORF">CLV40_108162</name>
</gene>
<feature type="transmembrane region" description="Helical" evidence="6">
    <location>
        <begin position="196"/>
        <end position="215"/>
    </location>
</feature>
<dbReference type="Pfam" id="PF13520">
    <property type="entry name" value="AA_permease_2"/>
    <property type="match status" value="1"/>
</dbReference>
<dbReference type="PIRSF" id="PIRSF006060">
    <property type="entry name" value="AA_transporter"/>
    <property type="match status" value="1"/>
</dbReference>
<keyword evidence="3 6" id="KW-0812">Transmembrane</keyword>
<keyword evidence="5 6" id="KW-0472">Membrane</keyword>
<dbReference type="GO" id="GO:0005886">
    <property type="term" value="C:plasma membrane"/>
    <property type="evidence" value="ECO:0007669"/>
    <property type="project" value="UniProtKB-SubCell"/>
</dbReference>
<feature type="transmembrane region" description="Helical" evidence="6">
    <location>
        <begin position="49"/>
        <end position="68"/>
    </location>
</feature>
<reference evidence="7 8" key="1">
    <citation type="submission" date="2018-02" db="EMBL/GenBank/DDBJ databases">
        <title>Genomic Encyclopedia of Archaeal and Bacterial Type Strains, Phase II (KMG-II): from individual species to whole genera.</title>
        <authorList>
            <person name="Goeker M."/>
        </authorList>
    </citation>
    <scope>NUCLEOTIDE SEQUENCE [LARGE SCALE GENOMIC DNA]</scope>
    <source>
        <strain evidence="7 8">YU 961-1</strain>
    </source>
</reference>
<evidence type="ECO:0000256" key="1">
    <source>
        <dbReference type="ARBA" id="ARBA00004651"/>
    </source>
</evidence>
<dbReference type="InterPro" id="IPR002293">
    <property type="entry name" value="AA/rel_permease1"/>
</dbReference>
<evidence type="ECO:0000256" key="3">
    <source>
        <dbReference type="ARBA" id="ARBA00022692"/>
    </source>
</evidence>
<evidence type="ECO:0000313" key="7">
    <source>
        <dbReference type="EMBL" id="PPK67165.1"/>
    </source>
</evidence>
<protein>
    <submittedName>
        <fullName evidence="7">Amino acid transporter</fullName>
    </submittedName>
</protein>
<evidence type="ECO:0000313" key="8">
    <source>
        <dbReference type="Proteomes" id="UP000239203"/>
    </source>
</evidence>